<evidence type="ECO:0000256" key="1">
    <source>
        <dbReference type="ARBA" id="ARBA00004141"/>
    </source>
</evidence>
<dbReference type="EMBL" id="BAABFN010000001">
    <property type="protein sequence ID" value="GAA4299687.1"/>
    <property type="molecule type" value="Genomic_DNA"/>
</dbReference>
<name>A0ABP8FBD7_9BACT</name>
<reference evidence="7" key="1">
    <citation type="journal article" date="2019" name="Int. J. Syst. Evol. Microbiol.">
        <title>The Global Catalogue of Microorganisms (GCM) 10K type strain sequencing project: providing services to taxonomists for standard genome sequencing and annotation.</title>
        <authorList>
            <consortium name="The Broad Institute Genomics Platform"/>
            <consortium name="The Broad Institute Genome Sequencing Center for Infectious Disease"/>
            <person name="Wu L."/>
            <person name="Ma J."/>
        </authorList>
    </citation>
    <scope>NUCLEOTIDE SEQUENCE [LARGE SCALE GENOMIC DNA]</scope>
    <source>
        <strain evidence="7">JCM 17664</strain>
    </source>
</reference>
<protein>
    <submittedName>
        <fullName evidence="6">DoxX family protein</fullName>
    </submittedName>
</protein>
<feature type="transmembrane region" description="Helical" evidence="5">
    <location>
        <begin position="50"/>
        <end position="69"/>
    </location>
</feature>
<evidence type="ECO:0000313" key="7">
    <source>
        <dbReference type="Proteomes" id="UP001501207"/>
    </source>
</evidence>
<evidence type="ECO:0000256" key="5">
    <source>
        <dbReference type="SAM" id="Phobius"/>
    </source>
</evidence>
<keyword evidence="3 5" id="KW-1133">Transmembrane helix</keyword>
<dbReference type="Pfam" id="PF13564">
    <property type="entry name" value="DoxX_2"/>
    <property type="match status" value="1"/>
</dbReference>
<dbReference type="InterPro" id="IPR032808">
    <property type="entry name" value="DoxX"/>
</dbReference>
<comment type="subcellular location">
    <subcellularLocation>
        <location evidence="1">Membrane</location>
        <topology evidence="1">Multi-pass membrane protein</topology>
    </subcellularLocation>
</comment>
<dbReference type="InterPro" id="IPR016944">
    <property type="entry name" value="UCP030066"/>
</dbReference>
<keyword evidence="7" id="KW-1185">Reference proteome</keyword>
<sequence length="129" mass="14488">MGKPFKIKHIAFWIVTALLVFELIDGALWDFNILNKGAVQGVLSRLGYPAYLAFILGSAKIPAAVAISLPRLKWLKEWAYAGLVFLFTGATVSHIVVKDYASVVFPLIFLLFTLLSWRLRPDGPFRRSH</sequence>
<feature type="transmembrane region" description="Helical" evidence="5">
    <location>
        <begin position="78"/>
        <end position="97"/>
    </location>
</feature>
<evidence type="ECO:0000313" key="6">
    <source>
        <dbReference type="EMBL" id="GAA4299687.1"/>
    </source>
</evidence>
<accession>A0ABP8FBD7</accession>
<gene>
    <name evidence="6" type="ORF">GCM10023143_00160</name>
</gene>
<keyword evidence="4 5" id="KW-0472">Membrane</keyword>
<evidence type="ECO:0000256" key="2">
    <source>
        <dbReference type="ARBA" id="ARBA00022692"/>
    </source>
</evidence>
<organism evidence="6 7">
    <name type="scientific">Compostibacter hankyongensis</name>
    <dbReference type="NCBI Taxonomy" id="1007089"/>
    <lineage>
        <taxon>Bacteria</taxon>
        <taxon>Pseudomonadati</taxon>
        <taxon>Bacteroidota</taxon>
        <taxon>Chitinophagia</taxon>
        <taxon>Chitinophagales</taxon>
        <taxon>Chitinophagaceae</taxon>
        <taxon>Compostibacter</taxon>
    </lineage>
</organism>
<feature type="transmembrane region" description="Helical" evidence="5">
    <location>
        <begin position="103"/>
        <end position="119"/>
    </location>
</feature>
<evidence type="ECO:0000256" key="3">
    <source>
        <dbReference type="ARBA" id="ARBA00022989"/>
    </source>
</evidence>
<evidence type="ECO:0000256" key="4">
    <source>
        <dbReference type="ARBA" id="ARBA00023136"/>
    </source>
</evidence>
<dbReference type="PIRSF" id="PIRSF030066">
    <property type="entry name" value="UCP030066"/>
    <property type="match status" value="1"/>
</dbReference>
<proteinExistence type="predicted"/>
<comment type="caution">
    <text evidence="6">The sequence shown here is derived from an EMBL/GenBank/DDBJ whole genome shotgun (WGS) entry which is preliminary data.</text>
</comment>
<dbReference type="RefSeq" id="WP_344973377.1">
    <property type="nucleotide sequence ID" value="NZ_BAABFN010000001.1"/>
</dbReference>
<dbReference type="Proteomes" id="UP001501207">
    <property type="component" value="Unassembled WGS sequence"/>
</dbReference>
<keyword evidence="2 5" id="KW-0812">Transmembrane</keyword>